<proteinExistence type="inferred from homology"/>
<dbReference type="GO" id="GO:0004497">
    <property type="term" value="F:monooxygenase activity"/>
    <property type="evidence" value="ECO:0007669"/>
    <property type="project" value="UniProtKB-KW"/>
</dbReference>
<gene>
    <name evidence="8" type="ORF">IV454_24120</name>
</gene>
<keyword evidence="9" id="KW-1185">Reference proteome</keyword>
<dbReference type="PANTHER" id="PTHR42802">
    <property type="entry name" value="MONOOXYGENASE"/>
    <property type="match status" value="1"/>
</dbReference>
<evidence type="ECO:0000313" key="9">
    <source>
        <dbReference type="Proteomes" id="UP000662888"/>
    </source>
</evidence>
<dbReference type="Pfam" id="PF13434">
    <property type="entry name" value="Lys_Orn_oxgnase"/>
    <property type="match status" value="1"/>
</dbReference>
<sequence>MQNSLYDLIGIGIGPSNLSLAALSHNIPDFRSLFLDSKPHFQWHQGLSLPGARIQVSPLKDLVSLVDPTNPYSFVNYLSKQRRLYSYITANLASVSRQEFENYYQWVARALASLQFNAQVDQVDYDEAAECFHVQARGRQQSARHLVVGTGQSPRIPPCCEGNTSPRVFHASEFAYRTLDPSWRNIVLVGGGQTAAELFLHLMNESPAKQLNVSWVTRRRNLLPMDDSAFVNEYFYPQYSEYFFGLNADLKSELLDDQRLTSDGISADLLQSIYQRLYEHKAMAGDVAQPLILPSTELSGIVACTQGLTIELCHGYTNQTHVMQADAVILCTGYEYRMPRFLDSLVEQMEVQDNVPLVNRDYSVRWKDPRRAQKLYLQNAARRCRGVADPNLSLAAWRSAVILNAVLGREAFQVEDRSTMVSWRYPDQGVAASATALFAASNQPMEGFANVNVA</sequence>
<evidence type="ECO:0000256" key="7">
    <source>
        <dbReference type="ARBA" id="ARBA00023002"/>
    </source>
</evidence>
<dbReference type="Gene3D" id="3.50.50.60">
    <property type="entry name" value="FAD/NAD(P)-binding domain"/>
    <property type="match status" value="1"/>
</dbReference>
<dbReference type="InterPro" id="IPR025700">
    <property type="entry name" value="Lys/Orn_oxygenase"/>
</dbReference>
<keyword evidence="7" id="KW-0560">Oxidoreductase</keyword>
<dbReference type="SUPFAM" id="SSF51905">
    <property type="entry name" value="FAD/NAD(P)-binding domain"/>
    <property type="match status" value="1"/>
</dbReference>
<keyword evidence="5" id="KW-0274">FAD</keyword>
<evidence type="ECO:0000313" key="8">
    <source>
        <dbReference type="EMBL" id="QPI48587.1"/>
    </source>
</evidence>
<dbReference type="EMBL" id="CP065053">
    <property type="protein sequence ID" value="QPI48587.1"/>
    <property type="molecule type" value="Genomic_DNA"/>
</dbReference>
<evidence type="ECO:0000256" key="4">
    <source>
        <dbReference type="ARBA" id="ARBA00022630"/>
    </source>
</evidence>
<evidence type="ECO:0000256" key="5">
    <source>
        <dbReference type="ARBA" id="ARBA00022827"/>
    </source>
</evidence>
<keyword evidence="8" id="KW-0503">Monooxygenase</keyword>
<organism evidence="8 9">
    <name type="scientific">Massilia antarctica</name>
    <dbReference type="NCBI Taxonomy" id="2765360"/>
    <lineage>
        <taxon>Bacteria</taxon>
        <taxon>Pseudomonadati</taxon>
        <taxon>Pseudomonadota</taxon>
        <taxon>Betaproteobacteria</taxon>
        <taxon>Burkholderiales</taxon>
        <taxon>Oxalobacteraceae</taxon>
        <taxon>Telluria group</taxon>
        <taxon>Massilia</taxon>
    </lineage>
</organism>
<accession>A0AA49A7A5</accession>
<evidence type="ECO:0000256" key="6">
    <source>
        <dbReference type="ARBA" id="ARBA00022857"/>
    </source>
</evidence>
<evidence type="ECO:0000256" key="2">
    <source>
        <dbReference type="ARBA" id="ARBA00004924"/>
    </source>
</evidence>
<dbReference type="PANTHER" id="PTHR42802:SF1">
    <property type="entry name" value="L-ORNITHINE N(5)-MONOOXYGENASE"/>
    <property type="match status" value="1"/>
</dbReference>
<evidence type="ECO:0000256" key="3">
    <source>
        <dbReference type="ARBA" id="ARBA00007588"/>
    </source>
</evidence>
<protein>
    <submittedName>
        <fullName evidence="8">SidA/IucD/PvdA family monooxygenase</fullName>
    </submittedName>
</protein>
<dbReference type="InterPro" id="IPR036188">
    <property type="entry name" value="FAD/NAD-bd_sf"/>
</dbReference>
<dbReference type="Proteomes" id="UP000662888">
    <property type="component" value="Chromosome"/>
</dbReference>
<reference evidence="8 9" key="1">
    <citation type="submission" date="2020-11" db="EMBL/GenBank/DDBJ databases">
        <authorList>
            <person name="Sun Q."/>
        </authorList>
    </citation>
    <scope>NUCLEOTIDE SEQUENCE [LARGE SCALE GENOMIC DNA]</scope>
    <source>
        <strain evidence="8 9">P8398</strain>
    </source>
</reference>
<comment type="cofactor">
    <cofactor evidence="1">
        <name>FAD</name>
        <dbReference type="ChEBI" id="CHEBI:57692"/>
    </cofactor>
</comment>
<dbReference type="PRINTS" id="PR00368">
    <property type="entry name" value="FADPNR"/>
</dbReference>
<comment type="pathway">
    <text evidence="2">Siderophore biosynthesis.</text>
</comment>
<comment type="similarity">
    <text evidence="3">Belongs to the lysine N(6)-hydroxylase/L-ornithine N(5)-oxygenase family.</text>
</comment>
<evidence type="ECO:0000256" key="1">
    <source>
        <dbReference type="ARBA" id="ARBA00001974"/>
    </source>
</evidence>
<name>A0AA49A7A5_9BURK</name>
<dbReference type="RefSeq" id="WP_206088197.1">
    <property type="nucleotide sequence ID" value="NZ_CP065053.1"/>
</dbReference>
<keyword evidence="6" id="KW-0521">NADP</keyword>
<keyword evidence="4" id="KW-0285">Flavoprotein</keyword>